<dbReference type="PANTHER" id="PTHR42877">
    <property type="entry name" value="L-ORNITHINE N(5)-MONOOXYGENASE-RELATED"/>
    <property type="match status" value="1"/>
</dbReference>
<dbReference type="Proteomes" id="UP001163624">
    <property type="component" value="Chromosome"/>
</dbReference>
<dbReference type="EMBL" id="CP113432">
    <property type="protein sequence ID" value="WAI51857.1"/>
    <property type="molecule type" value="Genomic_DNA"/>
</dbReference>
<dbReference type="PANTHER" id="PTHR42877:SF4">
    <property type="entry name" value="FAD_NAD(P)-BINDING DOMAIN-CONTAINING PROTEIN-RELATED"/>
    <property type="match status" value="1"/>
</dbReference>
<dbReference type="PRINTS" id="PR00368">
    <property type="entry name" value="FADPNR"/>
</dbReference>
<dbReference type="SUPFAM" id="SSF51905">
    <property type="entry name" value="FAD/NAD(P)-binding domain"/>
    <property type="match status" value="1"/>
</dbReference>
<evidence type="ECO:0000313" key="1">
    <source>
        <dbReference type="EMBL" id="WAI51857.1"/>
    </source>
</evidence>
<accession>A0ABY7A3R8</accession>
<organism evidence="1 2">
    <name type="scientific">Pseudomonas triclosanedens</name>
    <dbReference type="NCBI Taxonomy" id="2961893"/>
    <lineage>
        <taxon>Bacteria</taxon>
        <taxon>Pseudomonadati</taxon>
        <taxon>Pseudomonadota</taxon>
        <taxon>Gammaproteobacteria</taxon>
        <taxon>Pseudomonadales</taxon>
        <taxon>Pseudomonadaceae</taxon>
        <taxon>Pseudomonas</taxon>
    </lineage>
</organism>
<name>A0ABY7A3R8_9PSED</name>
<keyword evidence="2" id="KW-1185">Reference proteome</keyword>
<dbReference type="RefSeq" id="WP_254473238.1">
    <property type="nucleotide sequence ID" value="NZ_CP113432.1"/>
</dbReference>
<dbReference type="InterPro" id="IPR036188">
    <property type="entry name" value="FAD/NAD-bd_sf"/>
</dbReference>
<protein>
    <submittedName>
        <fullName evidence="1">NAD(P)/FAD-dependent oxidoreductase</fullName>
    </submittedName>
</protein>
<dbReference type="Pfam" id="PF13738">
    <property type="entry name" value="Pyr_redox_3"/>
    <property type="match status" value="1"/>
</dbReference>
<proteinExistence type="predicted"/>
<reference evidence="1" key="1">
    <citation type="submission" date="2022-11" db="EMBL/GenBank/DDBJ databases">
        <title>Pseudomonas triclosanedens sp. nov., a triclosan degrader isolated from activated sludge.</title>
        <authorList>
            <person name="Yin Y."/>
            <person name="Lu Z."/>
        </authorList>
    </citation>
    <scope>NUCLEOTIDE SEQUENCE</scope>
    <source>
        <strain evidence="1">ZM23</strain>
    </source>
</reference>
<gene>
    <name evidence="1" type="ORF">OU419_11600</name>
</gene>
<evidence type="ECO:0000313" key="2">
    <source>
        <dbReference type="Proteomes" id="UP001163624"/>
    </source>
</evidence>
<dbReference type="Gene3D" id="3.50.50.60">
    <property type="entry name" value="FAD/NAD(P)-binding domain"/>
    <property type="match status" value="2"/>
</dbReference>
<dbReference type="InterPro" id="IPR051209">
    <property type="entry name" value="FAD-bind_Monooxygenase_sf"/>
</dbReference>
<sequence>MTNTSRRSAAVRVLIIGAGFAGLGLAIRLKQAGIDDFLILEKADDVGGCWRENRYPGAACDVPSHLYSFSFEPKADWSRKFAPQAEILDYARHCADKYQLRERIRFGREVSDAVFDESAGQWRITCANGEQWRAQSLVCALGQLSRPAIPRLEGIERFRGKAFHSAQWDAGAPLDGQRVAVIGTGASAIQFVPQIAPKVAELLLFQRSAPYVIPKPDRPYADWERRLKARLPWLQRLDRGLKYIQHEARALAFTVFPPLMKAMRLNFHLHMRRSIGDAQLRARLQPDYPMGCKRILISNDYYPALARSNVRLVDSGIREVTEDAIVTRDGQRHPVDTIIYGTGFAATEFLAPMSVRGLGGRELNQAWRDGAEAYKGISVSGFPNLFILYGPNTNLGHNSIIYMLESQFPYVLACLRLIHDEHLKYLDVKPQVQQRFNQRLQHDLSHTIWERGCDSWYKTAAGRNTNNWPGFTFRYRQQTRQPEFADYDCIR</sequence>